<proteinExistence type="predicted"/>
<sequence length="281" mass="31286">MVSTQFGKVIKILRSDPGDEFVSHPLQDMFRQTGILSQQSYPGVSQQNGVVERKNCHVLELTRALLFHSQFPPRFWVEAVHTVVYLIDRQITPVLDQRSPYQVLFSRLPDYTWLRVFGCVCYVLLPRRERHKLSPEAVKCVFVGYSNKHKGYACYDVAAHRLRISCHVVFLEHNPYYASDTSINTSQWDFLARLPSFPAAPASPDLDDVDPPLTSPHTSLLSFTSDSSPSLTASASSSSSQSTLGSSTSKVAEVPPLIRSNQANKGQPPASHSDFVAYSAV</sequence>
<organism evidence="3 4">
    <name type="scientific">Linum trigynum</name>
    <dbReference type="NCBI Taxonomy" id="586398"/>
    <lineage>
        <taxon>Eukaryota</taxon>
        <taxon>Viridiplantae</taxon>
        <taxon>Streptophyta</taxon>
        <taxon>Embryophyta</taxon>
        <taxon>Tracheophyta</taxon>
        <taxon>Spermatophyta</taxon>
        <taxon>Magnoliopsida</taxon>
        <taxon>eudicotyledons</taxon>
        <taxon>Gunneridae</taxon>
        <taxon>Pentapetalae</taxon>
        <taxon>rosids</taxon>
        <taxon>fabids</taxon>
        <taxon>Malpighiales</taxon>
        <taxon>Linaceae</taxon>
        <taxon>Linum</taxon>
    </lineage>
</organism>
<dbReference type="GO" id="GO:0003676">
    <property type="term" value="F:nucleic acid binding"/>
    <property type="evidence" value="ECO:0007669"/>
    <property type="project" value="InterPro"/>
</dbReference>
<dbReference type="InterPro" id="IPR039537">
    <property type="entry name" value="Retrotran_Ty1/copia-like"/>
</dbReference>
<evidence type="ECO:0000313" key="4">
    <source>
        <dbReference type="Proteomes" id="UP001497516"/>
    </source>
</evidence>
<dbReference type="PANTHER" id="PTHR42648:SF28">
    <property type="entry name" value="TRANSPOSON-ENCODED PROTEIN WITH RIBONUCLEASE H-LIKE AND RETROVIRUS ZINC FINGER-LIKE DOMAINS"/>
    <property type="match status" value="1"/>
</dbReference>
<dbReference type="InterPro" id="IPR012337">
    <property type="entry name" value="RNaseH-like_sf"/>
</dbReference>
<gene>
    <name evidence="3" type="ORF">LTRI10_LOCUS46742</name>
</gene>
<protein>
    <recommendedName>
        <fullName evidence="2">Integrase catalytic domain-containing protein</fullName>
    </recommendedName>
</protein>
<dbReference type="InterPro" id="IPR036397">
    <property type="entry name" value="RNaseH_sf"/>
</dbReference>
<evidence type="ECO:0000313" key="3">
    <source>
        <dbReference type="EMBL" id="CAL1407053.1"/>
    </source>
</evidence>
<feature type="region of interest" description="Disordered" evidence="1">
    <location>
        <begin position="223"/>
        <end position="281"/>
    </location>
</feature>
<reference evidence="3 4" key="1">
    <citation type="submission" date="2024-04" db="EMBL/GenBank/DDBJ databases">
        <authorList>
            <person name="Fracassetti M."/>
        </authorList>
    </citation>
    <scope>NUCLEOTIDE SEQUENCE [LARGE SCALE GENOMIC DNA]</scope>
</reference>
<evidence type="ECO:0000256" key="1">
    <source>
        <dbReference type="SAM" id="MobiDB-lite"/>
    </source>
</evidence>
<feature type="domain" description="Integrase catalytic" evidence="2">
    <location>
        <begin position="1"/>
        <end position="108"/>
    </location>
</feature>
<dbReference type="EMBL" id="OZ034821">
    <property type="protein sequence ID" value="CAL1407053.1"/>
    <property type="molecule type" value="Genomic_DNA"/>
</dbReference>
<dbReference type="InterPro" id="IPR001584">
    <property type="entry name" value="Integrase_cat-core"/>
</dbReference>
<accession>A0AAV2GB61</accession>
<keyword evidence="4" id="KW-1185">Reference proteome</keyword>
<dbReference type="Gene3D" id="3.30.420.10">
    <property type="entry name" value="Ribonuclease H-like superfamily/Ribonuclease H"/>
    <property type="match status" value="1"/>
</dbReference>
<dbReference type="PANTHER" id="PTHR42648">
    <property type="entry name" value="TRANSPOSASE, PUTATIVE-RELATED"/>
    <property type="match status" value="1"/>
</dbReference>
<dbReference type="SUPFAM" id="SSF53098">
    <property type="entry name" value="Ribonuclease H-like"/>
    <property type="match status" value="1"/>
</dbReference>
<dbReference type="InterPro" id="IPR057670">
    <property type="entry name" value="SH3_retrovirus"/>
</dbReference>
<dbReference type="GO" id="GO:0015074">
    <property type="term" value="P:DNA integration"/>
    <property type="evidence" value="ECO:0007669"/>
    <property type="project" value="InterPro"/>
</dbReference>
<dbReference type="PROSITE" id="PS50994">
    <property type="entry name" value="INTEGRASE"/>
    <property type="match status" value="1"/>
</dbReference>
<dbReference type="AlphaFoldDB" id="A0AAV2GB61"/>
<name>A0AAV2GB61_9ROSI</name>
<dbReference type="Proteomes" id="UP001497516">
    <property type="component" value="Chromosome 8"/>
</dbReference>
<feature type="compositionally biased region" description="Low complexity" evidence="1">
    <location>
        <begin position="223"/>
        <end position="249"/>
    </location>
</feature>
<evidence type="ECO:0000259" key="2">
    <source>
        <dbReference type="PROSITE" id="PS50994"/>
    </source>
</evidence>
<dbReference type="Pfam" id="PF25597">
    <property type="entry name" value="SH3_retrovirus"/>
    <property type="match status" value="1"/>
</dbReference>